<accession>A0A834XVK5</accession>
<feature type="compositionally biased region" description="Basic and acidic residues" evidence="10">
    <location>
        <begin position="645"/>
        <end position="657"/>
    </location>
</feature>
<dbReference type="GO" id="GO:0008074">
    <property type="term" value="C:guanylate cyclase complex, soluble"/>
    <property type="evidence" value="ECO:0007669"/>
    <property type="project" value="TreeGrafter"/>
</dbReference>
<dbReference type="CDD" id="cd07302">
    <property type="entry name" value="CHD"/>
    <property type="match status" value="1"/>
</dbReference>
<dbReference type="EMBL" id="JACMRX010000003">
    <property type="protein sequence ID" value="KAF7993323.1"/>
    <property type="molecule type" value="Genomic_DNA"/>
</dbReference>
<reference evidence="12 13" key="1">
    <citation type="submission" date="2020-08" db="EMBL/GenBank/DDBJ databases">
        <title>Aphidius gifuensis genome sequencing and assembly.</title>
        <authorList>
            <person name="Du Z."/>
        </authorList>
    </citation>
    <scope>NUCLEOTIDE SEQUENCE [LARGE SCALE GENOMIC DNA]</scope>
    <source>
        <strain evidence="12">YNYX2018</strain>
        <tissue evidence="12">Adults</tissue>
    </source>
</reference>
<dbReference type="Proteomes" id="UP000639338">
    <property type="component" value="Unassembled WGS sequence"/>
</dbReference>
<dbReference type="GO" id="GO:0019826">
    <property type="term" value="F:oxygen sensor activity"/>
    <property type="evidence" value="ECO:0007669"/>
    <property type="project" value="TreeGrafter"/>
</dbReference>
<evidence type="ECO:0000313" key="13">
    <source>
        <dbReference type="Proteomes" id="UP000639338"/>
    </source>
</evidence>
<dbReference type="GO" id="GO:0038060">
    <property type="term" value="P:nitric oxide-cGMP-mediated signaling"/>
    <property type="evidence" value="ECO:0007669"/>
    <property type="project" value="TreeGrafter"/>
</dbReference>
<dbReference type="InterPro" id="IPR001054">
    <property type="entry name" value="A/G_cyclase"/>
</dbReference>
<feature type="region of interest" description="Disordered" evidence="10">
    <location>
        <begin position="641"/>
        <end position="671"/>
    </location>
</feature>
<keyword evidence="6 8" id="KW-0456">Lyase</keyword>
<keyword evidence="5" id="KW-0342">GTP-binding</keyword>
<dbReference type="InterPro" id="IPR038158">
    <property type="entry name" value="H-NOX_domain_sf"/>
</dbReference>
<dbReference type="Pfam" id="PF07701">
    <property type="entry name" value="HNOBA"/>
    <property type="match status" value="1"/>
</dbReference>
<dbReference type="PROSITE" id="PS00452">
    <property type="entry name" value="GUANYLATE_CYCLASE_1"/>
    <property type="match status" value="1"/>
</dbReference>
<dbReference type="AlphaFoldDB" id="A0A834XVK5"/>
<dbReference type="Gene3D" id="6.10.250.780">
    <property type="match status" value="1"/>
</dbReference>
<dbReference type="Gene3D" id="3.30.450.260">
    <property type="entry name" value="Haem NO binding associated domain"/>
    <property type="match status" value="1"/>
</dbReference>
<evidence type="ECO:0000256" key="6">
    <source>
        <dbReference type="ARBA" id="ARBA00023239"/>
    </source>
</evidence>
<dbReference type="PANTHER" id="PTHR45655:SF10">
    <property type="entry name" value="SOLUBLE GUANYLATE CYCLASE 88E"/>
    <property type="match status" value="1"/>
</dbReference>
<proteinExistence type="inferred from homology"/>
<evidence type="ECO:0000256" key="2">
    <source>
        <dbReference type="ARBA" id="ARBA00012202"/>
    </source>
</evidence>
<protein>
    <recommendedName>
        <fullName evidence="2">guanylate cyclase</fullName>
        <ecNumber evidence="2">4.6.1.2</ecNumber>
    </recommendedName>
</protein>
<evidence type="ECO:0000256" key="9">
    <source>
        <dbReference type="SAM" id="Coils"/>
    </source>
</evidence>
<dbReference type="InterPro" id="IPR011644">
    <property type="entry name" value="Heme_NO-bd"/>
</dbReference>
<keyword evidence="9" id="KW-0175">Coiled coil</keyword>
<evidence type="ECO:0000256" key="7">
    <source>
        <dbReference type="ARBA" id="ARBA00023293"/>
    </source>
</evidence>
<dbReference type="OrthoDB" id="6127067at2759"/>
<dbReference type="InterPro" id="IPR029787">
    <property type="entry name" value="Nucleotide_cyclase"/>
</dbReference>
<comment type="similarity">
    <text evidence="8">Belongs to the adenylyl cyclase class-4/guanylyl cyclase family.</text>
</comment>
<evidence type="ECO:0000256" key="1">
    <source>
        <dbReference type="ARBA" id="ARBA00004496"/>
    </source>
</evidence>
<keyword evidence="3" id="KW-0963">Cytoplasm</keyword>
<evidence type="ECO:0000256" key="8">
    <source>
        <dbReference type="RuleBase" id="RU000405"/>
    </source>
</evidence>
<dbReference type="SUPFAM" id="SSF55073">
    <property type="entry name" value="Nucleotide cyclase"/>
    <property type="match status" value="1"/>
</dbReference>
<gene>
    <name evidence="12" type="ORF">HCN44_006383</name>
</gene>
<dbReference type="FunFam" id="3.30.70.1230:FF:000059">
    <property type="entry name" value="Guanylate cyclase"/>
    <property type="match status" value="1"/>
</dbReference>
<dbReference type="GO" id="GO:0070026">
    <property type="term" value="F:nitric oxide binding"/>
    <property type="evidence" value="ECO:0007669"/>
    <property type="project" value="TreeGrafter"/>
</dbReference>
<dbReference type="InterPro" id="IPR011645">
    <property type="entry name" value="HNOB_dom_associated"/>
</dbReference>
<comment type="caution">
    <text evidence="12">The sequence shown here is derived from an EMBL/GenBank/DDBJ whole genome shotgun (WGS) entry which is preliminary data.</text>
</comment>
<dbReference type="Pfam" id="PF00211">
    <property type="entry name" value="Guanylate_cyc"/>
    <property type="match status" value="1"/>
</dbReference>
<dbReference type="Gene3D" id="3.30.70.1230">
    <property type="entry name" value="Nucleotide cyclase"/>
    <property type="match status" value="1"/>
</dbReference>
<sequence length="833" mass="94881">MYGLILENLAEYIRQVYGEEKWEEIRRQASVDQPSFSVHQVYPENLIPRLAKKAMLVLGITEREFFDQMGVHFVGFVGQYGYDRVLSVLGRHVRDFLNGLDNLHEYLKFSYPRMRAPSFICENETRQGLTLHYRSKRRGFVYYTMGQIREVARHFYHKELQIELVREEVLFDTVHVTFQLTFDNRAFTFASMAMTREEKHLPIGASVLFEIFPFCIVFGSDMVVRSIGNSLMVILPDLVGKKITHWFDLVRPLIAFKFQSILNRTNNIFELVSVEPVLTERPADRKRNAVMLSDDSMTSPDDKTLRLKGQMIYMDNWRMMMYLGTPVMPDLNALIATGLYINDLSMHDFSRDLMLAGTQQSVELKLALDQEQLKSKKLEESMRKLDEEMRRTDELLYQMIPKQVADRLRNGENPIDTCEMFDSVSILFSDVVTFTEICSRLTPMEVVSMLNGMYSLFDTLTERNRVYKVETIGDAYMVVSGTPAKEIDHADRVCDMALDMVEAITDLTDRSTGNHLQIRVGIHSGAVVAGIVGLKMPRYCLFGDSVNTASRMEATSEAMQIHISESTKELLSPSYKVKERGEIQVKGKGSMKTYWLEKRSSRSYVTKNISIQDPPHWISQSAGIRHRSFSKQGATVTNLSSVNKLPDKNTDEIDKLSVSRTSTPTPFSSPCLAQDERRVYTPITIQDFSRRSVGSSPIKQPDDREYRSNSTGEVSSKICNPAVIFGSLLSDTEEHFRLHRDSTSSRDHESPTVHIKPDIKHNVTNVLSENNKVNKSFHDTNPINLAAFCPVAMDDGGSIDNSQLLVRHDQCCPGFVISKGGKPRNHPTNCSIC</sequence>
<keyword evidence="4" id="KW-0547">Nucleotide-binding</keyword>
<evidence type="ECO:0000256" key="3">
    <source>
        <dbReference type="ARBA" id="ARBA00022490"/>
    </source>
</evidence>
<evidence type="ECO:0000256" key="4">
    <source>
        <dbReference type="ARBA" id="ARBA00022741"/>
    </source>
</evidence>
<keyword evidence="7" id="KW-0141">cGMP biosynthesis</keyword>
<keyword evidence="13" id="KW-1185">Reference proteome</keyword>
<feature type="coiled-coil region" evidence="9">
    <location>
        <begin position="368"/>
        <end position="395"/>
    </location>
</feature>
<dbReference type="InterPro" id="IPR042463">
    <property type="entry name" value="HNOB_dom_associated_sf"/>
</dbReference>
<evidence type="ECO:0000256" key="5">
    <source>
        <dbReference type="ARBA" id="ARBA00023134"/>
    </source>
</evidence>
<dbReference type="SMART" id="SM00044">
    <property type="entry name" value="CYCc"/>
    <property type="match status" value="1"/>
</dbReference>
<dbReference type="Pfam" id="PF07700">
    <property type="entry name" value="HNOB"/>
    <property type="match status" value="1"/>
</dbReference>
<dbReference type="PROSITE" id="PS50125">
    <property type="entry name" value="GUANYLATE_CYCLASE_2"/>
    <property type="match status" value="1"/>
</dbReference>
<name>A0A834XVK5_APHGI</name>
<evidence type="ECO:0000256" key="10">
    <source>
        <dbReference type="SAM" id="MobiDB-lite"/>
    </source>
</evidence>
<dbReference type="PANTHER" id="PTHR45655">
    <property type="entry name" value="GUANYLATE CYCLASE SOLUBLE SUBUNIT BETA-2"/>
    <property type="match status" value="1"/>
</dbReference>
<dbReference type="GO" id="GO:0070482">
    <property type="term" value="P:response to oxygen levels"/>
    <property type="evidence" value="ECO:0007669"/>
    <property type="project" value="TreeGrafter"/>
</dbReference>
<organism evidence="12 13">
    <name type="scientific">Aphidius gifuensis</name>
    <name type="common">Parasitoid wasp</name>
    <dbReference type="NCBI Taxonomy" id="684658"/>
    <lineage>
        <taxon>Eukaryota</taxon>
        <taxon>Metazoa</taxon>
        <taxon>Ecdysozoa</taxon>
        <taxon>Arthropoda</taxon>
        <taxon>Hexapoda</taxon>
        <taxon>Insecta</taxon>
        <taxon>Pterygota</taxon>
        <taxon>Neoptera</taxon>
        <taxon>Endopterygota</taxon>
        <taxon>Hymenoptera</taxon>
        <taxon>Apocrita</taxon>
        <taxon>Ichneumonoidea</taxon>
        <taxon>Braconidae</taxon>
        <taxon>Aphidiinae</taxon>
        <taxon>Aphidius</taxon>
    </lineage>
</organism>
<dbReference type="EC" id="4.6.1.2" evidence="2"/>
<comment type="subcellular location">
    <subcellularLocation>
        <location evidence="1">Cytoplasm</location>
    </subcellularLocation>
</comment>
<feature type="compositionally biased region" description="Low complexity" evidence="10">
    <location>
        <begin position="658"/>
        <end position="670"/>
    </location>
</feature>
<dbReference type="SUPFAM" id="SSF111126">
    <property type="entry name" value="Ligand-binding domain in the NO signalling and Golgi transport"/>
    <property type="match status" value="1"/>
</dbReference>
<dbReference type="InterPro" id="IPR024096">
    <property type="entry name" value="NO_sig/Golgi_transp_ligand-bd"/>
</dbReference>
<dbReference type="GO" id="GO:0005525">
    <property type="term" value="F:GTP binding"/>
    <property type="evidence" value="ECO:0007669"/>
    <property type="project" value="UniProtKB-KW"/>
</dbReference>
<feature type="domain" description="Guanylate cyclase" evidence="11">
    <location>
        <begin position="425"/>
        <end position="553"/>
    </location>
</feature>
<dbReference type="InterPro" id="IPR018297">
    <property type="entry name" value="A/G_cyclase_CS"/>
</dbReference>
<dbReference type="GO" id="GO:0004383">
    <property type="term" value="F:guanylate cyclase activity"/>
    <property type="evidence" value="ECO:0007669"/>
    <property type="project" value="UniProtKB-EC"/>
</dbReference>
<feature type="region of interest" description="Disordered" evidence="10">
    <location>
        <begin position="690"/>
        <end position="713"/>
    </location>
</feature>
<evidence type="ECO:0000259" key="11">
    <source>
        <dbReference type="PROSITE" id="PS50125"/>
    </source>
</evidence>
<dbReference type="Gene3D" id="3.90.1520.10">
    <property type="entry name" value="H-NOX domain"/>
    <property type="match status" value="1"/>
</dbReference>
<evidence type="ECO:0000313" key="12">
    <source>
        <dbReference type="EMBL" id="KAF7993323.1"/>
    </source>
</evidence>
<dbReference type="GO" id="GO:0020037">
    <property type="term" value="F:heme binding"/>
    <property type="evidence" value="ECO:0007669"/>
    <property type="project" value="InterPro"/>
</dbReference>